<feature type="transmembrane region" description="Helical" evidence="1">
    <location>
        <begin position="7"/>
        <end position="28"/>
    </location>
</feature>
<reference evidence="2 3" key="1">
    <citation type="submission" date="2024-09" db="EMBL/GenBank/DDBJ databases">
        <authorList>
            <person name="Sun Q."/>
            <person name="Mori K."/>
        </authorList>
    </citation>
    <scope>NUCLEOTIDE SEQUENCE [LARGE SCALE GENOMIC DNA]</scope>
    <source>
        <strain evidence="2 3">CGMCC 1.9126</strain>
    </source>
</reference>
<keyword evidence="1" id="KW-1133">Transmembrane helix</keyword>
<protein>
    <submittedName>
        <fullName evidence="2">Uncharacterized protein</fullName>
    </submittedName>
</protein>
<comment type="caution">
    <text evidence="2">The sequence shown here is derived from an EMBL/GenBank/DDBJ whole genome shotgun (WGS) entry which is preliminary data.</text>
</comment>
<gene>
    <name evidence="2" type="ORF">ACFFHF_09035</name>
</gene>
<dbReference type="RefSeq" id="WP_340902486.1">
    <property type="nucleotide sequence ID" value="NZ_JBHLUU010000026.1"/>
</dbReference>
<name>A0ABV6KPY3_9BACI</name>
<accession>A0ABV6KPY3</accession>
<dbReference type="EMBL" id="JBHLUU010000026">
    <property type="protein sequence ID" value="MFC0475392.1"/>
    <property type="molecule type" value="Genomic_DNA"/>
</dbReference>
<sequence>MKKKNMWLLIAFGAVSLTTFLVYWFLFWPPKPFPSNEQIVQEINRTYEEAEAKVIQDILFVDTHHVVVPYISANEDYGLCYWSWRNHKWQVLMIDTKGEPKVWKVNGNDPTSFAIVWNVHPDDQLQAIQFYLLRNRNYGMTDGVEHYSPRIQMEKEISLREKSYGILQLPKDWALVLNSVLMEDRVGQSSLFFNDFFPLQSAYFGWLPYDQWGKEAFPKQTVNGNTYVVDDIDQEHVMILNTVDLEIPK</sequence>
<keyword evidence="1" id="KW-0812">Transmembrane</keyword>
<keyword evidence="1" id="KW-0472">Membrane</keyword>
<evidence type="ECO:0000256" key="1">
    <source>
        <dbReference type="SAM" id="Phobius"/>
    </source>
</evidence>
<keyword evidence="3" id="KW-1185">Reference proteome</keyword>
<dbReference type="Proteomes" id="UP001589738">
    <property type="component" value="Unassembled WGS sequence"/>
</dbReference>
<proteinExistence type="predicted"/>
<evidence type="ECO:0000313" key="2">
    <source>
        <dbReference type="EMBL" id="MFC0475392.1"/>
    </source>
</evidence>
<evidence type="ECO:0000313" key="3">
    <source>
        <dbReference type="Proteomes" id="UP001589738"/>
    </source>
</evidence>
<organism evidence="2 3">
    <name type="scientific">Robertmurraya beringensis</name>
    <dbReference type="NCBI Taxonomy" id="641660"/>
    <lineage>
        <taxon>Bacteria</taxon>
        <taxon>Bacillati</taxon>
        <taxon>Bacillota</taxon>
        <taxon>Bacilli</taxon>
        <taxon>Bacillales</taxon>
        <taxon>Bacillaceae</taxon>
        <taxon>Robertmurraya</taxon>
    </lineage>
</organism>